<name>A0A4S4DKL3_CAMSN</name>
<dbReference type="Gene3D" id="6.10.280.40">
    <property type="match status" value="1"/>
</dbReference>
<dbReference type="AlphaFoldDB" id="A0A4S4DKL3"/>
<dbReference type="STRING" id="542762.A0A4S4DKL3"/>
<dbReference type="Proteomes" id="UP000306102">
    <property type="component" value="Unassembled WGS sequence"/>
</dbReference>
<dbReference type="InterPro" id="IPR050747">
    <property type="entry name" value="Mitochondrial_chaperone_BCS1"/>
</dbReference>
<evidence type="ECO:0000259" key="1">
    <source>
        <dbReference type="Pfam" id="PF25568"/>
    </source>
</evidence>
<comment type="caution">
    <text evidence="2">The sequence shown here is derived from an EMBL/GenBank/DDBJ whole genome shotgun (WGS) entry which is preliminary data.</text>
</comment>
<accession>A0A4S4DKL3</accession>
<dbReference type="Pfam" id="PF25568">
    <property type="entry name" value="AAA_lid_At3g28540"/>
    <property type="match status" value="1"/>
</dbReference>
<evidence type="ECO:0000313" key="3">
    <source>
        <dbReference type="Proteomes" id="UP000306102"/>
    </source>
</evidence>
<reference evidence="2 3" key="1">
    <citation type="journal article" date="2018" name="Proc. Natl. Acad. Sci. U.S.A.">
        <title>Draft genome sequence of Camellia sinensis var. sinensis provides insights into the evolution of the tea genome and tea quality.</title>
        <authorList>
            <person name="Wei C."/>
            <person name="Yang H."/>
            <person name="Wang S."/>
            <person name="Zhao J."/>
            <person name="Liu C."/>
            <person name="Gao L."/>
            <person name="Xia E."/>
            <person name="Lu Y."/>
            <person name="Tai Y."/>
            <person name="She G."/>
            <person name="Sun J."/>
            <person name="Cao H."/>
            <person name="Tong W."/>
            <person name="Gao Q."/>
            <person name="Li Y."/>
            <person name="Deng W."/>
            <person name="Jiang X."/>
            <person name="Wang W."/>
            <person name="Chen Q."/>
            <person name="Zhang S."/>
            <person name="Li H."/>
            <person name="Wu J."/>
            <person name="Wang P."/>
            <person name="Li P."/>
            <person name="Shi C."/>
            <person name="Zheng F."/>
            <person name="Jian J."/>
            <person name="Huang B."/>
            <person name="Shan D."/>
            <person name="Shi M."/>
            <person name="Fang C."/>
            <person name="Yue Y."/>
            <person name="Li F."/>
            <person name="Li D."/>
            <person name="Wei S."/>
            <person name="Han B."/>
            <person name="Jiang C."/>
            <person name="Yin Y."/>
            <person name="Xia T."/>
            <person name="Zhang Z."/>
            <person name="Bennetzen J.L."/>
            <person name="Zhao S."/>
            <person name="Wan X."/>
        </authorList>
    </citation>
    <scope>NUCLEOTIDE SEQUENCE [LARGE SCALE GENOMIC DNA]</scope>
    <source>
        <strain evidence="3">cv. Shuchazao</strain>
        <tissue evidence="2">Leaf</tissue>
    </source>
</reference>
<dbReference type="SUPFAM" id="SSF52540">
    <property type="entry name" value="P-loop containing nucleoside triphosphate hydrolases"/>
    <property type="match status" value="1"/>
</dbReference>
<dbReference type="Gene3D" id="3.40.50.300">
    <property type="entry name" value="P-loop containing nucleotide triphosphate hydrolases"/>
    <property type="match status" value="2"/>
</dbReference>
<sequence>MDDLLTFSKAKEYYARIGKAWKHRYLFYGPPGTSKLTMIAAIANFLNYDVYDLELTAVKNNTDLRKLLIETPSIGGERLITFTTNHVDKLDPALIRRGRMDRHIEMLYCDFESFKVLAKNYLNLESHPLFGAIESLLEEINMTPADVAENLMPKTVTEDASTCLGCLIEALEIAKEEARGGSRAES</sequence>
<protein>
    <recommendedName>
        <fullName evidence="1">AAA+ ATPase At3g28540-like C-terminal domain-containing protein</fullName>
    </recommendedName>
</protein>
<organism evidence="2 3">
    <name type="scientific">Camellia sinensis var. sinensis</name>
    <name type="common">China tea</name>
    <dbReference type="NCBI Taxonomy" id="542762"/>
    <lineage>
        <taxon>Eukaryota</taxon>
        <taxon>Viridiplantae</taxon>
        <taxon>Streptophyta</taxon>
        <taxon>Embryophyta</taxon>
        <taxon>Tracheophyta</taxon>
        <taxon>Spermatophyta</taxon>
        <taxon>Magnoliopsida</taxon>
        <taxon>eudicotyledons</taxon>
        <taxon>Gunneridae</taxon>
        <taxon>Pentapetalae</taxon>
        <taxon>asterids</taxon>
        <taxon>Ericales</taxon>
        <taxon>Theaceae</taxon>
        <taxon>Camellia</taxon>
    </lineage>
</organism>
<feature type="domain" description="AAA+ ATPase At3g28540-like C-terminal" evidence="1">
    <location>
        <begin position="109"/>
        <end position="178"/>
    </location>
</feature>
<proteinExistence type="predicted"/>
<gene>
    <name evidence="2" type="ORF">TEA_026322</name>
</gene>
<keyword evidence="3" id="KW-1185">Reference proteome</keyword>
<dbReference type="InterPro" id="IPR027417">
    <property type="entry name" value="P-loop_NTPase"/>
</dbReference>
<evidence type="ECO:0000313" key="2">
    <source>
        <dbReference type="EMBL" id="THG03415.1"/>
    </source>
</evidence>
<dbReference type="EMBL" id="SDRB02010964">
    <property type="protein sequence ID" value="THG03415.1"/>
    <property type="molecule type" value="Genomic_DNA"/>
</dbReference>
<dbReference type="InterPro" id="IPR058017">
    <property type="entry name" value="At3g28540-like_C"/>
</dbReference>
<dbReference type="PANTHER" id="PTHR23070">
    <property type="entry name" value="BCS1 AAA-TYPE ATPASE"/>
    <property type="match status" value="1"/>
</dbReference>